<comment type="domain">
    <text evidence="3">A Gly-cisPro motif from one monomer fits into the active site of the other monomer to allow specific chiral rejection of L-amino acids.</text>
</comment>
<dbReference type="EC" id="3.1.1.96" evidence="3"/>
<keyword evidence="3" id="KW-0820">tRNA-binding</keyword>
<dbReference type="KEGG" id="hbe:BEI_0115"/>
<dbReference type="GO" id="GO:0051500">
    <property type="term" value="F:D-tyrosyl-tRNA(Tyr) deacylase activity"/>
    <property type="evidence" value="ECO:0007669"/>
    <property type="project" value="TreeGrafter"/>
</dbReference>
<evidence type="ECO:0000313" key="4">
    <source>
        <dbReference type="EMBL" id="ATJ81102.1"/>
    </source>
</evidence>
<accession>A0A291P2J6</accession>
<name>A0A291P2J6_9GAMM</name>
<feature type="short sequence motif" description="Gly-cisPro motif, important for rejection of L-amino acids" evidence="3">
    <location>
        <begin position="137"/>
        <end position="138"/>
    </location>
</feature>
<evidence type="ECO:0000256" key="1">
    <source>
        <dbReference type="ARBA" id="ARBA00009673"/>
    </source>
</evidence>
<dbReference type="SUPFAM" id="SSF69500">
    <property type="entry name" value="DTD-like"/>
    <property type="match status" value="1"/>
</dbReference>
<dbReference type="EMBL" id="CP021435">
    <property type="protein sequence ID" value="ATJ81102.1"/>
    <property type="molecule type" value="Genomic_DNA"/>
</dbReference>
<dbReference type="Pfam" id="PF02580">
    <property type="entry name" value="Tyr_Deacylase"/>
    <property type="match status" value="1"/>
</dbReference>
<keyword evidence="3" id="KW-0694">RNA-binding</keyword>
<dbReference type="PANTHER" id="PTHR10472">
    <property type="entry name" value="D-TYROSYL-TRNA TYR DEACYLASE"/>
    <property type="match status" value="1"/>
</dbReference>
<comment type="similarity">
    <text evidence="1 3">Belongs to the DTD family.</text>
</comment>
<comment type="catalytic activity">
    <reaction evidence="3">
        <text>a D-aminoacyl-tRNA + H2O = a tRNA + a D-alpha-amino acid + H(+)</text>
        <dbReference type="Rhea" id="RHEA:13953"/>
        <dbReference type="Rhea" id="RHEA-COMP:10123"/>
        <dbReference type="Rhea" id="RHEA-COMP:10124"/>
        <dbReference type="ChEBI" id="CHEBI:15377"/>
        <dbReference type="ChEBI" id="CHEBI:15378"/>
        <dbReference type="ChEBI" id="CHEBI:59871"/>
        <dbReference type="ChEBI" id="CHEBI:78442"/>
        <dbReference type="ChEBI" id="CHEBI:79333"/>
        <dbReference type="EC" id="3.1.1.96"/>
    </reaction>
</comment>
<dbReference type="Gene3D" id="3.50.80.10">
    <property type="entry name" value="D-tyrosyl-tRNA(Tyr) deacylase"/>
    <property type="match status" value="1"/>
</dbReference>
<dbReference type="GO" id="GO:0106026">
    <property type="term" value="F:Gly-tRNA(Ala) deacylase activity"/>
    <property type="evidence" value="ECO:0007669"/>
    <property type="project" value="UniProtKB-UniRule"/>
</dbReference>
<organism evidence="4 5">
    <name type="scientific">Halomonas beimenensis</name>
    <dbReference type="NCBI Taxonomy" id="475662"/>
    <lineage>
        <taxon>Bacteria</taxon>
        <taxon>Pseudomonadati</taxon>
        <taxon>Pseudomonadota</taxon>
        <taxon>Gammaproteobacteria</taxon>
        <taxon>Oceanospirillales</taxon>
        <taxon>Halomonadaceae</taxon>
        <taxon>Halomonas</taxon>
    </lineage>
</organism>
<dbReference type="AlphaFoldDB" id="A0A291P2J6"/>
<comment type="catalytic activity">
    <reaction evidence="3">
        <text>glycyl-tRNA(Ala) + H2O = tRNA(Ala) + glycine + H(+)</text>
        <dbReference type="Rhea" id="RHEA:53744"/>
        <dbReference type="Rhea" id="RHEA-COMP:9657"/>
        <dbReference type="Rhea" id="RHEA-COMP:13640"/>
        <dbReference type="ChEBI" id="CHEBI:15377"/>
        <dbReference type="ChEBI" id="CHEBI:15378"/>
        <dbReference type="ChEBI" id="CHEBI:57305"/>
        <dbReference type="ChEBI" id="CHEBI:78442"/>
        <dbReference type="ChEBI" id="CHEBI:78522"/>
    </reaction>
</comment>
<dbReference type="GO" id="GO:0005737">
    <property type="term" value="C:cytoplasm"/>
    <property type="evidence" value="ECO:0007669"/>
    <property type="project" value="UniProtKB-SubCell"/>
</dbReference>
<dbReference type="EC" id="3.1.1.-" evidence="3"/>
<keyword evidence="2 3" id="KW-0378">Hydrolase</keyword>
<dbReference type="OrthoDB" id="9801395at2"/>
<dbReference type="InterPro" id="IPR003732">
    <property type="entry name" value="Daa-tRNA_deacyls_DTD"/>
</dbReference>
<dbReference type="FunFam" id="3.50.80.10:FF:000001">
    <property type="entry name" value="D-aminoacyl-tRNA deacylase"/>
    <property type="match status" value="1"/>
</dbReference>
<gene>
    <name evidence="3 4" type="primary">dtd</name>
    <name evidence="4" type="ORF">BEI_0115</name>
</gene>
<evidence type="ECO:0000256" key="3">
    <source>
        <dbReference type="HAMAP-Rule" id="MF_00518"/>
    </source>
</evidence>
<keyword evidence="5" id="KW-1185">Reference proteome</keyword>
<reference evidence="4 5" key="1">
    <citation type="journal article" date="2017" name="Sci. Rep.">
        <title>Revealing the Saline Adaptation Strategies of the Halophilic Bacterium Halomonas beimenensis through High-throughput Omics and Transposon Mutagenesis Approaches.</title>
        <authorList>
            <person name="Chen Y.H."/>
            <person name="Lin S.S."/>
            <person name="Shyu Y.T."/>
        </authorList>
    </citation>
    <scope>NUCLEOTIDE SEQUENCE [LARGE SCALE GENOMIC DNA]</scope>
    <source>
        <strain evidence="4 5">NTU-111</strain>
    </source>
</reference>
<evidence type="ECO:0000256" key="2">
    <source>
        <dbReference type="ARBA" id="ARBA00022801"/>
    </source>
</evidence>
<comment type="subcellular location">
    <subcellularLocation>
        <location evidence="3">Cytoplasm</location>
    </subcellularLocation>
</comment>
<dbReference type="NCBIfam" id="TIGR00256">
    <property type="entry name" value="D-aminoacyl-tRNA deacylase"/>
    <property type="match status" value="1"/>
</dbReference>
<dbReference type="GO" id="GO:0019478">
    <property type="term" value="P:D-amino acid catabolic process"/>
    <property type="evidence" value="ECO:0007669"/>
    <property type="project" value="UniProtKB-UniRule"/>
</dbReference>
<keyword evidence="3" id="KW-0963">Cytoplasm</keyword>
<comment type="subunit">
    <text evidence="3">Homodimer.</text>
</comment>
<dbReference type="InterPro" id="IPR023509">
    <property type="entry name" value="DTD-like_sf"/>
</dbReference>
<dbReference type="GO" id="GO:0000049">
    <property type="term" value="F:tRNA binding"/>
    <property type="evidence" value="ECO:0007669"/>
    <property type="project" value="UniProtKB-UniRule"/>
</dbReference>
<sequence length="146" mass="16133">MKALIQRVRHASVTVDGRETGAIDHGLLAFIGVEKDDDETQAGRLLHKLLHYRVFPDAQDRMNLNLQQADGGLLLVSQFTLAADTRKGMRPSFSSAAPPEEGRRLFDHLVARAREAWPRVATGEFGADMQVALVNDGPVTFLLESR</sequence>
<evidence type="ECO:0000313" key="5">
    <source>
        <dbReference type="Proteomes" id="UP000219993"/>
    </source>
</evidence>
<dbReference type="Proteomes" id="UP000219993">
    <property type="component" value="Chromosome"/>
</dbReference>
<dbReference type="PANTHER" id="PTHR10472:SF5">
    <property type="entry name" value="D-AMINOACYL-TRNA DEACYLASE 1"/>
    <property type="match status" value="1"/>
</dbReference>
<protein>
    <recommendedName>
        <fullName evidence="3">D-aminoacyl-tRNA deacylase</fullName>
        <shortName evidence="3">DTD</shortName>
        <ecNumber evidence="3">3.1.1.96</ecNumber>
    </recommendedName>
    <alternativeName>
        <fullName evidence="3">Gly-tRNA(Ala) deacylase</fullName>
        <ecNumber evidence="3">3.1.1.-</ecNumber>
    </alternativeName>
</protein>
<dbReference type="HAMAP" id="MF_00518">
    <property type="entry name" value="Deacylase_Dtd"/>
    <property type="match status" value="1"/>
</dbReference>
<proteinExistence type="inferred from homology"/>
<dbReference type="CDD" id="cd00563">
    <property type="entry name" value="Dtyr_deacylase"/>
    <property type="match status" value="1"/>
</dbReference>
<dbReference type="GO" id="GO:0043908">
    <property type="term" value="F:Ser(Gly)-tRNA(Ala) hydrolase activity"/>
    <property type="evidence" value="ECO:0007669"/>
    <property type="project" value="UniProtKB-UniRule"/>
</dbReference>
<dbReference type="RefSeq" id="WP_097787683.1">
    <property type="nucleotide sequence ID" value="NZ_BAAADT010000020.1"/>
</dbReference>
<comment type="function">
    <text evidence="3">An aminoacyl-tRNA editing enzyme that deacylates mischarged D-aminoacyl-tRNAs. Also deacylates mischarged glycyl-tRNA(Ala), protecting cells against glycine mischarging by AlaRS. Acts via tRNA-based rather than protein-based catalysis; rejects L-amino acids rather than detecting D-amino acids in the active site. By recycling D-aminoacyl-tRNA to D-amino acids and free tRNA molecules, this enzyme counteracts the toxicity associated with the formation of D-aminoacyl-tRNA entities in vivo and helps enforce protein L-homochirality.</text>
</comment>